<dbReference type="PROSITE" id="PS50929">
    <property type="entry name" value="ABC_TM1F"/>
    <property type="match status" value="1"/>
</dbReference>
<dbReference type="InterPro" id="IPR036640">
    <property type="entry name" value="ABC1_TM_sf"/>
</dbReference>
<evidence type="ECO:0008006" key="14">
    <source>
        <dbReference type="Google" id="ProtNLM"/>
    </source>
</evidence>
<feature type="domain" description="ABC transporter" evidence="10">
    <location>
        <begin position="405"/>
        <end position="640"/>
    </location>
</feature>
<dbReference type="Proteomes" id="UP000178023">
    <property type="component" value="Unassembled WGS sequence"/>
</dbReference>
<keyword evidence="8 9" id="KW-0472">Membrane</keyword>
<dbReference type="SUPFAM" id="SSF90123">
    <property type="entry name" value="ABC transporter transmembrane region"/>
    <property type="match status" value="1"/>
</dbReference>
<dbReference type="GO" id="GO:0005524">
    <property type="term" value="F:ATP binding"/>
    <property type="evidence" value="ECO:0007669"/>
    <property type="project" value="UniProtKB-KW"/>
</dbReference>
<dbReference type="Pfam" id="PF00664">
    <property type="entry name" value="ABC_membrane"/>
    <property type="match status" value="1"/>
</dbReference>
<evidence type="ECO:0000256" key="2">
    <source>
        <dbReference type="ARBA" id="ARBA00022448"/>
    </source>
</evidence>
<feature type="transmembrane region" description="Helical" evidence="9">
    <location>
        <begin position="228"/>
        <end position="247"/>
    </location>
</feature>
<gene>
    <name evidence="12" type="ORF">A2750_02830</name>
</gene>
<dbReference type="GO" id="GO:0005886">
    <property type="term" value="C:plasma membrane"/>
    <property type="evidence" value="ECO:0007669"/>
    <property type="project" value="UniProtKB-SubCell"/>
</dbReference>
<dbReference type="FunFam" id="3.40.50.300:FF:000221">
    <property type="entry name" value="Multidrug ABC transporter ATP-binding protein"/>
    <property type="match status" value="1"/>
</dbReference>
<dbReference type="Pfam" id="PF00005">
    <property type="entry name" value="ABC_tran"/>
    <property type="match status" value="1"/>
</dbReference>
<keyword evidence="2" id="KW-0813">Transport</keyword>
<dbReference type="InterPro" id="IPR039421">
    <property type="entry name" value="Type_1_exporter"/>
</dbReference>
<feature type="domain" description="ABC transmembrane type-1" evidence="11">
    <location>
        <begin position="82"/>
        <end position="371"/>
    </location>
</feature>
<dbReference type="CDD" id="cd07346">
    <property type="entry name" value="ABC_6TM_exporters"/>
    <property type="match status" value="1"/>
</dbReference>
<dbReference type="PROSITE" id="PS00211">
    <property type="entry name" value="ABC_TRANSPORTER_1"/>
    <property type="match status" value="1"/>
</dbReference>
<evidence type="ECO:0000259" key="11">
    <source>
        <dbReference type="PROSITE" id="PS50929"/>
    </source>
</evidence>
<evidence type="ECO:0000256" key="7">
    <source>
        <dbReference type="ARBA" id="ARBA00022989"/>
    </source>
</evidence>
<evidence type="ECO:0000256" key="6">
    <source>
        <dbReference type="ARBA" id="ARBA00022840"/>
    </source>
</evidence>
<evidence type="ECO:0000256" key="3">
    <source>
        <dbReference type="ARBA" id="ARBA00022475"/>
    </source>
</evidence>
<dbReference type="InterPro" id="IPR011527">
    <property type="entry name" value="ABC1_TM_dom"/>
</dbReference>
<organism evidence="12 13">
    <name type="scientific">Candidatus Yanofskybacteria bacterium RIFCSPHIGHO2_01_FULL_45_42</name>
    <dbReference type="NCBI Taxonomy" id="1802671"/>
    <lineage>
        <taxon>Bacteria</taxon>
        <taxon>Candidatus Yanofskyibacteriota</taxon>
    </lineage>
</organism>
<dbReference type="InterPro" id="IPR017871">
    <property type="entry name" value="ABC_transporter-like_CS"/>
</dbReference>
<evidence type="ECO:0000259" key="10">
    <source>
        <dbReference type="PROSITE" id="PS50893"/>
    </source>
</evidence>
<keyword evidence="5" id="KW-0547">Nucleotide-binding</keyword>
<dbReference type="GO" id="GO:0016887">
    <property type="term" value="F:ATP hydrolysis activity"/>
    <property type="evidence" value="ECO:0007669"/>
    <property type="project" value="InterPro"/>
</dbReference>
<evidence type="ECO:0000313" key="13">
    <source>
        <dbReference type="Proteomes" id="UP000178023"/>
    </source>
</evidence>
<evidence type="ECO:0000256" key="4">
    <source>
        <dbReference type="ARBA" id="ARBA00022692"/>
    </source>
</evidence>
<evidence type="ECO:0000256" key="5">
    <source>
        <dbReference type="ARBA" id="ARBA00022741"/>
    </source>
</evidence>
<evidence type="ECO:0000256" key="8">
    <source>
        <dbReference type="ARBA" id="ARBA00023136"/>
    </source>
</evidence>
<name>A0A1F8F5H9_9BACT</name>
<feature type="transmembrane region" description="Helical" evidence="9">
    <location>
        <begin position="81"/>
        <end position="102"/>
    </location>
</feature>
<dbReference type="Gene3D" id="3.40.50.300">
    <property type="entry name" value="P-loop containing nucleotide triphosphate hydrolases"/>
    <property type="match status" value="1"/>
</dbReference>
<feature type="transmembrane region" description="Helical" evidence="9">
    <location>
        <begin position="122"/>
        <end position="141"/>
    </location>
</feature>
<evidence type="ECO:0000256" key="1">
    <source>
        <dbReference type="ARBA" id="ARBA00004651"/>
    </source>
</evidence>
<dbReference type="PROSITE" id="PS50893">
    <property type="entry name" value="ABC_TRANSPORTER_2"/>
    <property type="match status" value="1"/>
</dbReference>
<comment type="caution">
    <text evidence="12">The sequence shown here is derived from an EMBL/GenBank/DDBJ whole genome shotgun (WGS) entry which is preliminary data.</text>
</comment>
<proteinExistence type="predicted"/>
<evidence type="ECO:0000313" key="12">
    <source>
        <dbReference type="EMBL" id="OGN08383.1"/>
    </source>
</evidence>
<dbReference type="SUPFAM" id="SSF52540">
    <property type="entry name" value="P-loop containing nucleoside triphosphate hydrolases"/>
    <property type="match status" value="1"/>
</dbReference>
<dbReference type="GO" id="GO:0140359">
    <property type="term" value="F:ABC-type transporter activity"/>
    <property type="evidence" value="ECO:0007669"/>
    <property type="project" value="InterPro"/>
</dbReference>
<dbReference type="InterPro" id="IPR027417">
    <property type="entry name" value="P-loop_NTPase"/>
</dbReference>
<dbReference type="InterPro" id="IPR003439">
    <property type="entry name" value="ABC_transporter-like_ATP-bd"/>
</dbReference>
<keyword evidence="3" id="KW-1003">Cell membrane</keyword>
<keyword evidence="4 9" id="KW-0812">Transmembrane</keyword>
<sequence>MEQPKTPASEFVRELQLSNKIPPKLQVTFDDEVEAALKALDELESKEILPEKNSATYVMAKRKRSSFWRVLGLLKDHKKTVVVLVFLAIIIAALNMVVPFIIKYLVDIFTGFFIGKSTATMSVLIWAASGILIATVLGQVFESIYDYKDYKLAVIIRNHIHNMAFEKYLRLHALFHHESGSGSIIGKIDRGASSTYTIIEDFMFQTVLPQSLTYIAVVSLLLWKNITIGFLTMAPLPIYLLVTQFLASKVYKIQRESNDIADTLSKEAYDVASNVFTVKKYGQENEEIKNQIKLQNRIFQKDLQLDRYWRWMRSSQAVISMLGRLAVIIGAGLLVFYGKNTVGDFVLFVTLYGIAYGPMSQLSLVVQRVRKFLANVEKMFDILDEPIKIKDKDGATALMPLERELEFREVSFKYSEDKNWALKNLSIKIPAGQIVALVGRSGSGKTTFVNLLLRSYDPQKGSILVDGHDLRDIKQASLLGQIAVVPQEVDLFSRTIKENIAYGNPDASEADIVKAAKLALCHDFTIKLPEKYDTVVGERGIKLSGGERQRVGIARAILRDPKILILDEATSHLDTESERLIQEATDAVIKNRTSIIIAHRFSTILKADMIFVFSKGELEAAGTRDELLHKSPTFKRLYSLQFSE</sequence>
<dbReference type="PANTHER" id="PTHR24221:SF654">
    <property type="entry name" value="ATP-BINDING CASSETTE SUB-FAMILY B MEMBER 6"/>
    <property type="match status" value="1"/>
</dbReference>
<feature type="transmembrane region" description="Helical" evidence="9">
    <location>
        <begin position="345"/>
        <end position="366"/>
    </location>
</feature>
<dbReference type="InterPro" id="IPR003593">
    <property type="entry name" value="AAA+_ATPase"/>
</dbReference>
<protein>
    <recommendedName>
        <fullName evidence="14">ABC transporter</fullName>
    </recommendedName>
</protein>
<feature type="transmembrane region" description="Helical" evidence="9">
    <location>
        <begin position="317"/>
        <end position="339"/>
    </location>
</feature>
<evidence type="ECO:0000256" key="9">
    <source>
        <dbReference type="SAM" id="Phobius"/>
    </source>
</evidence>
<dbReference type="Gene3D" id="1.20.1560.10">
    <property type="entry name" value="ABC transporter type 1, transmembrane domain"/>
    <property type="match status" value="1"/>
</dbReference>
<dbReference type="EMBL" id="MGJL01000006">
    <property type="protein sequence ID" value="OGN08383.1"/>
    <property type="molecule type" value="Genomic_DNA"/>
</dbReference>
<keyword evidence="7 9" id="KW-1133">Transmembrane helix</keyword>
<dbReference type="PANTHER" id="PTHR24221">
    <property type="entry name" value="ATP-BINDING CASSETTE SUB-FAMILY B"/>
    <property type="match status" value="1"/>
</dbReference>
<dbReference type="AlphaFoldDB" id="A0A1F8F5H9"/>
<accession>A0A1F8F5H9</accession>
<comment type="subcellular location">
    <subcellularLocation>
        <location evidence="1">Cell membrane</location>
        <topology evidence="1">Multi-pass membrane protein</topology>
    </subcellularLocation>
</comment>
<reference evidence="12 13" key="1">
    <citation type="journal article" date="2016" name="Nat. Commun.">
        <title>Thousands of microbial genomes shed light on interconnected biogeochemical processes in an aquifer system.</title>
        <authorList>
            <person name="Anantharaman K."/>
            <person name="Brown C.T."/>
            <person name="Hug L.A."/>
            <person name="Sharon I."/>
            <person name="Castelle C.J."/>
            <person name="Probst A.J."/>
            <person name="Thomas B.C."/>
            <person name="Singh A."/>
            <person name="Wilkins M.J."/>
            <person name="Karaoz U."/>
            <person name="Brodie E.L."/>
            <person name="Williams K.H."/>
            <person name="Hubbard S.S."/>
            <person name="Banfield J.F."/>
        </authorList>
    </citation>
    <scope>NUCLEOTIDE SEQUENCE [LARGE SCALE GENOMIC DNA]</scope>
</reference>
<dbReference type="SMART" id="SM00382">
    <property type="entry name" value="AAA"/>
    <property type="match status" value="1"/>
</dbReference>
<keyword evidence="6" id="KW-0067">ATP-binding</keyword>